<dbReference type="GO" id="GO:0004074">
    <property type="term" value="F:biliverdin reductase [NAD(P)H] activity"/>
    <property type="evidence" value="ECO:0007669"/>
    <property type="project" value="TreeGrafter"/>
</dbReference>
<feature type="domain" description="NAD(P)-binding" evidence="1">
    <location>
        <begin position="7"/>
        <end position="197"/>
    </location>
</feature>
<evidence type="ECO:0000313" key="2">
    <source>
        <dbReference type="EMBL" id="CAA9217793.1"/>
    </source>
</evidence>
<name>A0A6J4HBU5_9BACT</name>
<dbReference type="AlphaFoldDB" id="A0A6J4HBU5"/>
<dbReference type="SUPFAM" id="SSF51735">
    <property type="entry name" value="NAD(P)-binding Rossmann-fold domains"/>
    <property type="match status" value="1"/>
</dbReference>
<accession>A0A6J4HBU5</accession>
<reference evidence="2" key="1">
    <citation type="submission" date="2020-02" db="EMBL/GenBank/DDBJ databases">
        <authorList>
            <person name="Meier V. D."/>
        </authorList>
    </citation>
    <scope>NUCLEOTIDE SEQUENCE</scope>
    <source>
        <strain evidence="2">AVDCRST_MAG63</strain>
    </source>
</reference>
<organism evidence="2">
    <name type="scientific">uncultured Armatimonadetes bacterium</name>
    <dbReference type="NCBI Taxonomy" id="157466"/>
    <lineage>
        <taxon>Bacteria</taxon>
        <taxon>Bacillati</taxon>
        <taxon>Armatimonadota</taxon>
        <taxon>environmental samples</taxon>
    </lineage>
</organism>
<dbReference type="InterPro" id="IPR051606">
    <property type="entry name" value="Polyketide_Oxido-like"/>
</dbReference>
<gene>
    <name evidence="2" type="ORF">AVDCRST_MAG63-320</name>
</gene>
<dbReference type="PANTHER" id="PTHR43355:SF2">
    <property type="entry name" value="FLAVIN REDUCTASE (NADPH)"/>
    <property type="match status" value="1"/>
</dbReference>
<dbReference type="InterPro" id="IPR036291">
    <property type="entry name" value="NAD(P)-bd_dom_sf"/>
</dbReference>
<sequence>MRVLVLGAGGKTGGLVVRSALAEKHDVTVLVRDAARFRREGEGAARVVVGDATNPDDVRRAVQGQTAAIDVIGGSTPYKQTRLETTAVRNLIGAMRDEGARRLIAVSMMGAGDSRSQAPLWYRYLLMPTFLRGSSRDKIALEREVSGSGLDYVIARPPVLTDGPPVGSVKVLTGGGVTGHSITRADLANFLVEQLKSDAHLRRAVTVVNR</sequence>
<proteinExistence type="predicted"/>
<protein>
    <recommendedName>
        <fullName evidence="1">NAD(P)-binding domain-containing protein</fullName>
    </recommendedName>
</protein>
<dbReference type="InterPro" id="IPR016040">
    <property type="entry name" value="NAD(P)-bd_dom"/>
</dbReference>
<dbReference type="EMBL" id="CADCTO010000040">
    <property type="protein sequence ID" value="CAA9217793.1"/>
    <property type="molecule type" value="Genomic_DNA"/>
</dbReference>
<dbReference type="GO" id="GO:0042602">
    <property type="term" value="F:riboflavin reductase (NADPH) activity"/>
    <property type="evidence" value="ECO:0007669"/>
    <property type="project" value="TreeGrafter"/>
</dbReference>
<dbReference type="Gene3D" id="3.40.50.720">
    <property type="entry name" value="NAD(P)-binding Rossmann-like Domain"/>
    <property type="match status" value="1"/>
</dbReference>
<dbReference type="PANTHER" id="PTHR43355">
    <property type="entry name" value="FLAVIN REDUCTASE (NADPH)"/>
    <property type="match status" value="1"/>
</dbReference>
<dbReference type="Pfam" id="PF13460">
    <property type="entry name" value="NAD_binding_10"/>
    <property type="match status" value="1"/>
</dbReference>
<evidence type="ECO:0000259" key="1">
    <source>
        <dbReference type="Pfam" id="PF13460"/>
    </source>
</evidence>